<comment type="caution">
    <text evidence="2">The sequence shown here is derived from an EMBL/GenBank/DDBJ whole genome shotgun (WGS) entry which is preliminary data.</text>
</comment>
<protein>
    <recommendedName>
        <fullName evidence="4">FtsX-like permease family protein</fullName>
    </recommendedName>
</protein>
<keyword evidence="3" id="KW-1185">Reference proteome</keyword>
<reference evidence="3" key="1">
    <citation type="journal article" date="2019" name="Int. J. Syst. Evol. Microbiol.">
        <title>The Global Catalogue of Microorganisms (GCM) 10K type strain sequencing project: providing services to taxonomists for standard genome sequencing and annotation.</title>
        <authorList>
            <consortium name="The Broad Institute Genomics Platform"/>
            <consortium name="The Broad Institute Genome Sequencing Center for Infectious Disease"/>
            <person name="Wu L."/>
            <person name="Ma J."/>
        </authorList>
    </citation>
    <scope>NUCLEOTIDE SEQUENCE [LARGE SCALE GENOMIC DNA]</scope>
    <source>
        <strain evidence="3">CCUG 59189</strain>
    </source>
</reference>
<evidence type="ECO:0008006" key="4">
    <source>
        <dbReference type="Google" id="ProtNLM"/>
    </source>
</evidence>
<proteinExistence type="predicted"/>
<feature type="transmembrane region" description="Helical" evidence="1">
    <location>
        <begin position="57"/>
        <end position="79"/>
    </location>
</feature>
<keyword evidence="1" id="KW-1133">Transmembrane helix</keyword>
<sequence length="98" mass="10654">MLRSVGITPKGIGRMLLLEGILFGLVPILLCIPVNLLIIGLFLKINMIYVSEFLPHMPVLPVLAFAAAIIASVILAYMLGGRRLKQGSIVEILKDETV</sequence>
<evidence type="ECO:0000313" key="2">
    <source>
        <dbReference type="EMBL" id="MFD1179619.1"/>
    </source>
</evidence>
<gene>
    <name evidence="2" type="ORF">ACFQ3W_25425</name>
</gene>
<evidence type="ECO:0000256" key="1">
    <source>
        <dbReference type="SAM" id="Phobius"/>
    </source>
</evidence>
<keyword evidence="1" id="KW-0812">Transmembrane</keyword>
<name>A0ABW3S4H8_9BACL</name>
<evidence type="ECO:0000313" key="3">
    <source>
        <dbReference type="Proteomes" id="UP001597262"/>
    </source>
</evidence>
<accession>A0ABW3S4H8</accession>
<dbReference type="EMBL" id="JBHTLM010000036">
    <property type="protein sequence ID" value="MFD1179619.1"/>
    <property type="molecule type" value="Genomic_DNA"/>
</dbReference>
<dbReference type="RefSeq" id="WP_379322041.1">
    <property type="nucleotide sequence ID" value="NZ_JBHTLM010000036.1"/>
</dbReference>
<feature type="transmembrane region" description="Helical" evidence="1">
    <location>
        <begin position="21"/>
        <end position="45"/>
    </location>
</feature>
<organism evidence="2 3">
    <name type="scientific">Paenibacillus puldeungensis</name>
    <dbReference type="NCBI Taxonomy" id="696536"/>
    <lineage>
        <taxon>Bacteria</taxon>
        <taxon>Bacillati</taxon>
        <taxon>Bacillota</taxon>
        <taxon>Bacilli</taxon>
        <taxon>Bacillales</taxon>
        <taxon>Paenibacillaceae</taxon>
        <taxon>Paenibacillus</taxon>
    </lineage>
</organism>
<dbReference type="Proteomes" id="UP001597262">
    <property type="component" value="Unassembled WGS sequence"/>
</dbReference>
<keyword evidence="1" id="KW-0472">Membrane</keyword>